<evidence type="ECO:0000256" key="14">
    <source>
        <dbReference type="ARBA" id="ARBA00023295"/>
    </source>
</evidence>
<evidence type="ECO:0000256" key="2">
    <source>
        <dbReference type="ARBA" id="ARBA00001966"/>
    </source>
</evidence>
<dbReference type="InterPro" id="IPR015797">
    <property type="entry name" value="NUDIX_hydrolase-like_dom_sf"/>
</dbReference>
<dbReference type="EMBL" id="FLUP01000001">
    <property type="protein sequence ID" value="SBW02559.1"/>
    <property type="molecule type" value="Genomic_DNA"/>
</dbReference>
<dbReference type="PROSITE" id="PS51462">
    <property type="entry name" value="NUDIX"/>
    <property type="match status" value="1"/>
</dbReference>
<dbReference type="GO" id="GO:0051539">
    <property type="term" value="F:4 iron, 4 sulfur cluster binding"/>
    <property type="evidence" value="ECO:0007669"/>
    <property type="project" value="UniProtKB-KW"/>
</dbReference>
<keyword evidence="11" id="KW-0408">Iron</keyword>
<organism evidence="17">
    <name type="scientific">uncultured Desulfovibrio sp</name>
    <dbReference type="NCBI Taxonomy" id="167968"/>
    <lineage>
        <taxon>Bacteria</taxon>
        <taxon>Pseudomonadati</taxon>
        <taxon>Thermodesulfobacteriota</taxon>
        <taxon>Desulfovibrionia</taxon>
        <taxon>Desulfovibrionales</taxon>
        <taxon>Desulfovibrionaceae</taxon>
        <taxon>Desulfovibrio</taxon>
        <taxon>environmental samples</taxon>
    </lineage>
</organism>
<evidence type="ECO:0000256" key="11">
    <source>
        <dbReference type="ARBA" id="ARBA00023004"/>
    </source>
</evidence>
<name>A0A212JSY1_9BACT</name>
<evidence type="ECO:0000256" key="15">
    <source>
        <dbReference type="SAM" id="MobiDB-lite"/>
    </source>
</evidence>
<evidence type="ECO:0000256" key="1">
    <source>
        <dbReference type="ARBA" id="ARBA00000843"/>
    </source>
</evidence>
<dbReference type="Gene3D" id="1.10.340.30">
    <property type="entry name" value="Hypothetical protein, domain 2"/>
    <property type="match status" value="1"/>
</dbReference>
<evidence type="ECO:0000313" key="17">
    <source>
        <dbReference type="EMBL" id="SBW02559.1"/>
    </source>
</evidence>
<dbReference type="GO" id="GO:0034039">
    <property type="term" value="F:8-oxo-7,8-dihydroguanine DNA N-glycosylase activity"/>
    <property type="evidence" value="ECO:0007669"/>
    <property type="project" value="TreeGrafter"/>
</dbReference>
<dbReference type="Pfam" id="PF14815">
    <property type="entry name" value="NUDIX_4"/>
    <property type="match status" value="1"/>
</dbReference>
<dbReference type="NCBIfam" id="TIGR01084">
    <property type="entry name" value="mutY"/>
    <property type="match status" value="1"/>
</dbReference>
<keyword evidence="9" id="KW-0227">DNA damage</keyword>
<evidence type="ECO:0000256" key="13">
    <source>
        <dbReference type="ARBA" id="ARBA00023204"/>
    </source>
</evidence>
<feature type="domain" description="Nudix hydrolase" evidence="16">
    <location>
        <begin position="256"/>
        <end position="392"/>
    </location>
</feature>
<dbReference type="GO" id="GO:0000701">
    <property type="term" value="F:purine-specific mismatch base pair DNA N-glycosylase activity"/>
    <property type="evidence" value="ECO:0007669"/>
    <property type="project" value="UniProtKB-EC"/>
</dbReference>
<dbReference type="InterPro" id="IPR011257">
    <property type="entry name" value="DNA_glycosylase"/>
</dbReference>
<dbReference type="RefSeq" id="WP_275161362.1">
    <property type="nucleotide sequence ID" value="NZ_LT598928.1"/>
</dbReference>
<dbReference type="PANTHER" id="PTHR42944:SF1">
    <property type="entry name" value="ADENINE DNA GLYCOSYLASE"/>
    <property type="match status" value="1"/>
</dbReference>
<dbReference type="InterPro" id="IPR020476">
    <property type="entry name" value="Nudix_hydrolase"/>
</dbReference>
<accession>A0A212JSY1</accession>
<comment type="function">
    <text evidence="3">Adenine glycosylase active on G-A mispairs. MutY also corrects error-prone DNA synthesis past GO lesions which are due to the oxidatively damaged form of guanine: 7,8-dihydro-8-oxoguanine (8-oxo-dGTP).</text>
</comment>
<dbReference type="SUPFAM" id="SSF55811">
    <property type="entry name" value="Nudix"/>
    <property type="match status" value="1"/>
</dbReference>
<evidence type="ECO:0000256" key="12">
    <source>
        <dbReference type="ARBA" id="ARBA00023014"/>
    </source>
</evidence>
<dbReference type="InterPro" id="IPR023170">
    <property type="entry name" value="HhH_base_excis_C"/>
</dbReference>
<sequence>MNRKTSKPQPATLPGMPEQAAASTHLPPQNHLGDLQNSLLDWFAANQRRLPWRVNYTPYEVWISEVMLQQTQMERGVSYFNRWMQRFPDIATLAAASEEDVLRQWEGLGYYSRARHILTAARKIMAEHGGVFPSELEAIRGLPGVGPYTAGAVASIAFGEKLPCVDANVERVIARIFDVDSPVKQNPAAGIIHRWALRLVPEGRSREHNQAMMELGALVCGKKPRCAECPLARFCISLHLGITDQRPVPGKRATITPVNAVTGVLCCGNRIFVQKRPPAGVWGNLWEFPGGRVEPDESPEQATVREFMEETGFAVRVAAQHGIIRHGYTTYRLTLHCFGLEFDSADAPDSQITPPLPPVLSAATEARWVTPQDLDALAMPAAHRKLADKLFAIGKDSAVAANTAAPRQTNLPLKKP</sequence>
<evidence type="ECO:0000256" key="9">
    <source>
        <dbReference type="ARBA" id="ARBA00022763"/>
    </source>
</evidence>
<dbReference type="CDD" id="cd03425">
    <property type="entry name" value="NUDIX_MutT_NudA_like"/>
    <property type="match status" value="1"/>
</dbReference>
<dbReference type="GO" id="GO:0032357">
    <property type="term" value="F:oxidized purine DNA binding"/>
    <property type="evidence" value="ECO:0007669"/>
    <property type="project" value="TreeGrafter"/>
</dbReference>
<dbReference type="GO" id="GO:0006284">
    <property type="term" value="P:base-excision repair"/>
    <property type="evidence" value="ECO:0007669"/>
    <property type="project" value="InterPro"/>
</dbReference>
<dbReference type="GO" id="GO:0006298">
    <property type="term" value="P:mismatch repair"/>
    <property type="evidence" value="ECO:0007669"/>
    <property type="project" value="TreeGrafter"/>
</dbReference>
<dbReference type="Gene3D" id="1.10.1670.10">
    <property type="entry name" value="Helix-hairpin-Helix base-excision DNA repair enzymes (C-terminal)"/>
    <property type="match status" value="1"/>
</dbReference>
<dbReference type="InterPro" id="IPR000086">
    <property type="entry name" value="NUDIX_hydrolase_dom"/>
</dbReference>
<dbReference type="GO" id="GO:0035485">
    <property type="term" value="F:adenine/guanine mispair binding"/>
    <property type="evidence" value="ECO:0007669"/>
    <property type="project" value="TreeGrafter"/>
</dbReference>
<protein>
    <recommendedName>
        <fullName evidence="6">Adenine DNA glycosylase</fullName>
        <ecNumber evidence="5">3.2.2.31</ecNumber>
    </recommendedName>
</protein>
<proteinExistence type="inferred from homology"/>
<gene>
    <name evidence="17" type="ORF">KM92DES2_11678</name>
</gene>
<keyword evidence="12" id="KW-0411">Iron-sulfur</keyword>
<dbReference type="SMART" id="SM00478">
    <property type="entry name" value="ENDO3c"/>
    <property type="match status" value="1"/>
</dbReference>
<dbReference type="InterPro" id="IPR029119">
    <property type="entry name" value="MutY_C"/>
</dbReference>
<dbReference type="InterPro" id="IPR003265">
    <property type="entry name" value="HhH-GPD_domain"/>
</dbReference>
<dbReference type="AlphaFoldDB" id="A0A212JSY1"/>
<reference evidence="17" key="1">
    <citation type="submission" date="2016-04" db="EMBL/GenBank/DDBJ databases">
        <authorList>
            <person name="Evans L.H."/>
            <person name="Alamgir A."/>
            <person name="Owens N."/>
            <person name="Weber N.D."/>
            <person name="Virtaneva K."/>
            <person name="Barbian K."/>
            <person name="Babar A."/>
            <person name="Rosenke K."/>
        </authorList>
    </citation>
    <scope>NUCLEOTIDE SEQUENCE</scope>
    <source>
        <strain evidence="17">92-2</strain>
    </source>
</reference>
<dbReference type="Gene3D" id="3.90.79.10">
    <property type="entry name" value="Nucleoside Triphosphate Pyrophosphohydrolase"/>
    <property type="match status" value="1"/>
</dbReference>
<dbReference type="SUPFAM" id="SSF48150">
    <property type="entry name" value="DNA-glycosylase"/>
    <property type="match status" value="1"/>
</dbReference>
<dbReference type="PRINTS" id="PR00502">
    <property type="entry name" value="NUDIXFAMILY"/>
</dbReference>
<dbReference type="InterPro" id="IPR004036">
    <property type="entry name" value="Endonuclease-III-like_CS2"/>
</dbReference>
<dbReference type="EC" id="3.2.2.31" evidence="5"/>
<keyword evidence="8" id="KW-0479">Metal-binding</keyword>
<evidence type="ECO:0000256" key="4">
    <source>
        <dbReference type="ARBA" id="ARBA00008343"/>
    </source>
</evidence>
<dbReference type="GO" id="GO:0046872">
    <property type="term" value="F:metal ion binding"/>
    <property type="evidence" value="ECO:0007669"/>
    <property type="project" value="UniProtKB-KW"/>
</dbReference>
<dbReference type="PANTHER" id="PTHR42944">
    <property type="entry name" value="ADENINE DNA GLYCOSYLASE"/>
    <property type="match status" value="1"/>
</dbReference>
<dbReference type="InterPro" id="IPR044298">
    <property type="entry name" value="MIG/MutY"/>
</dbReference>
<keyword evidence="13" id="KW-0234">DNA repair</keyword>
<dbReference type="InterPro" id="IPR005760">
    <property type="entry name" value="A/G_AdeGlyc_MutY"/>
</dbReference>
<evidence type="ECO:0000256" key="6">
    <source>
        <dbReference type="ARBA" id="ARBA00022023"/>
    </source>
</evidence>
<evidence type="ECO:0000256" key="7">
    <source>
        <dbReference type="ARBA" id="ARBA00022485"/>
    </source>
</evidence>
<feature type="region of interest" description="Disordered" evidence="15">
    <location>
        <begin position="1"/>
        <end position="28"/>
    </location>
</feature>
<keyword evidence="7" id="KW-0004">4Fe-4S</keyword>
<comment type="cofactor">
    <cofactor evidence="2">
        <name>[4Fe-4S] cluster</name>
        <dbReference type="ChEBI" id="CHEBI:49883"/>
    </cofactor>
</comment>
<keyword evidence="14" id="KW-0326">Glycosidase</keyword>
<dbReference type="CDD" id="cd00056">
    <property type="entry name" value="ENDO3c"/>
    <property type="match status" value="1"/>
</dbReference>
<dbReference type="FunFam" id="1.10.340.30:FF:000002">
    <property type="entry name" value="Adenine DNA glycosylase"/>
    <property type="match status" value="1"/>
</dbReference>
<evidence type="ECO:0000256" key="8">
    <source>
        <dbReference type="ARBA" id="ARBA00022723"/>
    </source>
</evidence>
<evidence type="ECO:0000256" key="5">
    <source>
        <dbReference type="ARBA" id="ARBA00012045"/>
    </source>
</evidence>
<dbReference type="PROSITE" id="PS01155">
    <property type="entry name" value="ENDONUCLEASE_III_2"/>
    <property type="match status" value="1"/>
</dbReference>
<comment type="similarity">
    <text evidence="4">Belongs to the Nth/MutY family.</text>
</comment>
<evidence type="ECO:0000256" key="3">
    <source>
        <dbReference type="ARBA" id="ARBA00002933"/>
    </source>
</evidence>
<keyword evidence="10" id="KW-0378">Hydrolase</keyword>
<evidence type="ECO:0000259" key="16">
    <source>
        <dbReference type="PROSITE" id="PS51462"/>
    </source>
</evidence>
<dbReference type="Pfam" id="PF00730">
    <property type="entry name" value="HhH-GPD"/>
    <property type="match status" value="1"/>
</dbReference>
<comment type="catalytic activity">
    <reaction evidence="1">
        <text>Hydrolyzes free adenine bases from 7,8-dihydro-8-oxoguanine:adenine mismatched double-stranded DNA, leaving an apurinic site.</text>
        <dbReference type="EC" id="3.2.2.31"/>
    </reaction>
</comment>
<evidence type="ECO:0000256" key="10">
    <source>
        <dbReference type="ARBA" id="ARBA00022801"/>
    </source>
</evidence>